<keyword evidence="3" id="KW-1185">Reference proteome</keyword>
<dbReference type="EMBL" id="JBHUNF010000002">
    <property type="protein sequence ID" value="MFD2674539.1"/>
    <property type="molecule type" value="Genomic_DNA"/>
</dbReference>
<dbReference type="Proteomes" id="UP001597453">
    <property type="component" value="Unassembled WGS sequence"/>
</dbReference>
<protein>
    <submittedName>
        <fullName evidence="2">DUF3499 family protein</fullName>
    </submittedName>
</protein>
<reference evidence="3" key="1">
    <citation type="journal article" date="2019" name="Int. J. Syst. Evol. Microbiol.">
        <title>The Global Catalogue of Microorganisms (GCM) 10K type strain sequencing project: providing services to taxonomists for standard genome sequencing and annotation.</title>
        <authorList>
            <consortium name="The Broad Institute Genomics Platform"/>
            <consortium name="The Broad Institute Genome Sequencing Center for Infectious Disease"/>
            <person name="Wu L."/>
            <person name="Ma J."/>
        </authorList>
    </citation>
    <scope>NUCLEOTIDE SEQUENCE [LARGE SCALE GENOMIC DNA]</scope>
    <source>
        <strain evidence="3">TISTR 1511</strain>
    </source>
</reference>
<evidence type="ECO:0000313" key="2">
    <source>
        <dbReference type="EMBL" id="MFD2674539.1"/>
    </source>
</evidence>
<dbReference type="Pfam" id="PF12005">
    <property type="entry name" value="DUF3499"/>
    <property type="match status" value="1"/>
</dbReference>
<accession>A0ABW5RI98</accession>
<comment type="caution">
    <text evidence="2">The sequence shown here is derived from an EMBL/GenBank/DDBJ whole genome shotgun (WGS) entry which is preliminary data.</text>
</comment>
<dbReference type="InterPro" id="IPR021888">
    <property type="entry name" value="DUF3499"/>
</dbReference>
<sequence length="73" mass="8257">MRSRTCARVSCSRKAQFTLTFDYTDKMVAIGPLSFRSDPHSYDLCPIHAERTTPPEGWTMMRPASLGTQPPRP</sequence>
<organism evidence="2 3">
    <name type="scientific">Gulosibacter bifidus</name>
    <dbReference type="NCBI Taxonomy" id="272239"/>
    <lineage>
        <taxon>Bacteria</taxon>
        <taxon>Bacillati</taxon>
        <taxon>Actinomycetota</taxon>
        <taxon>Actinomycetes</taxon>
        <taxon>Micrococcales</taxon>
        <taxon>Microbacteriaceae</taxon>
        <taxon>Gulosibacter</taxon>
    </lineage>
</organism>
<proteinExistence type="predicted"/>
<dbReference type="RefSeq" id="WP_066058930.1">
    <property type="nucleotide sequence ID" value="NZ_JBHUNF010000002.1"/>
</dbReference>
<evidence type="ECO:0000313" key="3">
    <source>
        <dbReference type="Proteomes" id="UP001597453"/>
    </source>
</evidence>
<name>A0ABW5RI98_9MICO</name>
<gene>
    <name evidence="2" type="ORF">ACFSUQ_04400</name>
</gene>
<evidence type="ECO:0000256" key="1">
    <source>
        <dbReference type="SAM" id="MobiDB-lite"/>
    </source>
</evidence>
<feature type="region of interest" description="Disordered" evidence="1">
    <location>
        <begin position="53"/>
        <end position="73"/>
    </location>
</feature>